<evidence type="ECO:0000256" key="1">
    <source>
        <dbReference type="ARBA" id="ARBA00022679"/>
    </source>
</evidence>
<evidence type="ECO:0000313" key="4">
    <source>
        <dbReference type="EMBL" id="MBT1444893.1"/>
    </source>
</evidence>
<dbReference type="InterPro" id="IPR016181">
    <property type="entry name" value="Acyl_CoA_acyltransferase"/>
</dbReference>
<dbReference type="SUPFAM" id="SSF55729">
    <property type="entry name" value="Acyl-CoA N-acyltransferases (Nat)"/>
    <property type="match status" value="2"/>
</dbReference>
<dbReference type="RefSeq" id="WP_214507089.1">
    <property type="nucleotide sequence ID" value="NZ_JAHEPS010000003.1"/>
</dbReference>
<evidence type="ECO:0000313" key="5">
    <source>
        <dbReference type="Proteomes" id="UP001195903"/>
    </source>
</evidence>
<proteinExistence type="predicted"/>
<dbReference type="GO" id="GO:0016746">
    <property type="term" value="F:acyltransferase activity"/>
    <property type="evidence" value="ECO:0007669"/>
    <property type="project" value="UniProtKB-KW"/>
</dbReference>
<comment type="caution">
    <text evidence="4">The sequence shown here is derived from an EMBL/GenBank/DDBJ whole genome shotgun (WGS) entry which is preliminary data.</text>
</comment>
<name>A0ABS5V4N2_9GAMM</name>
<dbReference type="Gene3D" id="3.40.630.30">
    <property type="match status" value="2"/>
</dbReference>
<feature type="domain" description="N-acetyltransferase" evidence="3">
    <location>
        <begin position="254"/>
        <end position="392"/>
    </location>
</feature>
<accession>A0ABS5V4N2</accession>
<keyword evidence="5" id="KW-1185">Reference proteome</keyword>
<protein>
    <submittedName>
        <fullName evidence="4">GNAT family N-acetyltransferase</fullName>
        <ecNumber evidence="4">2.3.1.-</ecNumber>
    </submittedName>
</protein>
<keyword evidence="2 4" id="KW-0012">Acyltransferase</keyword>
<dbReference type="InterPro" id="IPR000182">
    <property type="entry name" value="GNAT_dom"/>
</dbReference>
<dbReference type="EC" id="2.3.1.-" evidence="4"/>
<sequence>MAGEITDEIADELAVARADITICLYQPKDARAIATVYHSAVAALSVTEEKVTCNTPALESSARESLAHESLAHESSVRENSTTGSRPLYTAAQCRAWSSGIRDPRYWRSRLGRSLVLVARQGGELIGFIESELGFKDRGYIGYCYVSPAWQRQGVAGKLLNALIKLAPSYGVATLSTDASKASRALFAAHGFRELGRSFQQKSAEVLPGFSMQLLLPFYVTPTFATTDSVTSAPDQACLRQVFISHAELEAIARVFHRAVAGAAEHYTQAQRQAWSPKVRSAAEWRTRLEGTRVWLAKAADGQLVGFINLKRLDDKTCEVDCLFTAPEMQRRGVGASLLTALERHARDLRFERIRVHASYYAKPLFIKQGFIELTQNQHPRNGEVLVNFTLEKALCKPPRRRARL</sequence>
<organism evidence="4 5">
    <name type="scientific">Shewanella jiangmenensis</name>
    <dbReference type="NCBI Taxonomy" id="2837387"/>
    <lineage>
        <taxon>Bacteria</taxon>
        <taxon>Pseudomonadati</taxon>
        <taxon>Pseudomonadota</taxon>
        <taxon>Gammaproteobacteria</taxon>
        <taxon>Alteromonadales</taxon>
        <taxon>Shewanellaceae</taxon>
        <taxon>Shewanella</taxon>
    </lineage>
</organism>
<keyword evidence="1 4" id="KW-0808">Transferase</keyword>
<dbReference type="Proteomes" id="UP001195903">
    <property type="component" value="Unassembled WGS sequence"/>
</dbReference>
<evidence type="ECO:0000256" key="2">
    <source>
        <dbReference type="ARBA" id="ARBA00023315"/>
    </source>
</evidence>
<dbReference type="Pfam" id="PF13673">
    <property type="entry name" value="Acetyltransf_10"/>
    <property type="match status" value="2"/>
</dbReference>
<gene>
    <name evidence="4" type="ORF">KJI95_10200</name>
</gene>
<dbReference type="PROSITE" id="PS51186">
    <property type="entry name" value="GNAT"/>
    <property type="match status" value="2"/>
</dbReference>
<dbReference type="PANTHER" id="PTHR43877">
    <property type="entry name" value="AMINOALKYLPHOSPHONATE N-ACETYLTRANSFERASE-RELATED-RELATED"/>
    <property type="match status" value="1"/>
</dbReference>
<dbReference type="EMBL" id="JAHEPS010000003">
    <property type="protein sequence ID" value="MBT1444893.1"/>
    <property type="molecule type" value="Genomic_DNA"/>
</dbReference>
<reference evidence="4 5" key="1">
    <citation type="submission" date="2021-05" db="EMBL/GenBank/DDBJ databases">
        <title>Shewanella sp. JM162201.</title>
        <authorList>
            <person name="Xu S."/>
            <person name="Li A."/>
        </authorList>
    </citation>
    <scope>NUCLEOTIDE SEQUENCE [LARGE SCALE GENOMIC DNA]</scope>
    <source>
        <strain evidence="4 5">JM162201</strain>
    </source>
</reference>
<dbReference type="InterPro" id="IPR050832">
    <property type="entry name" value="Bact_Acetyltransf"/>
</dbReference>
<dbReference type="CDD" id="cd04301">
    <property type="entry name" value="NAT_SF"/>
    <property type="match status" value="2"/>
</dbReference>
<feature type="domain" description="N-acetyltransferase" evidence="3">
    <location>
        <begin position="75"/>
        <end position="217"/>
    </location>
</feature>
<evidence type="ECO:0000259" key="3">
    <source>
        <dbReference type="PROSITE" id="PS51186"/>
    </source>
</evidence>
<dbReference type="PANTHER" id="PTHR43877:SF2">
    <property type="entry name" value="AMINOALKYLPHOSPHONATE N-ACETYLTRANSFERASE-RELATED"/>
    <property type="match status" value="1"/>
</dbReference>